<dbReference type="PANTHER" id="PTHR12308:SF83">
    <property type="entry name" value="ANOCTAMIN"/>
    <property type="match status" value="1"/>
</dbReference>
<organism evidence="8 9">
    <name type="scientific">Leptotrombidium deliense</name>
    <dbReference type="NCBI Taxonomy" id="299467"/>
    <lineage>
        <taxon>Eukaryota</taxon>
        <taxon>Metazoa</taxon>
        <taxon>Ecdysozoa</taxon>
        <taxon>Arthropoda</taxon>
        <taxon>Chelicerata</taxon>
        <taxon>Arachnida</taxon>
        <taxon>Acari</taxon>
        <taxon>Acariformes</taxon>
        <taxon>Trombidiformes</taxon>
        <taxon>Prostigmata</taxon>
        <taxon>Anystina</taxon>
        <taxon>Parasitengona</taxon>
        <taxon>Trombiculoidea</taxon>
        <taxon>Trombiculidae</taxon>
        <taxon>Leptotrombidium</taxon>
    </lineage>
</organism>
<evidence type="ECO:0000313" key="9">
    <source>
        <dbReference type="Proteomes" id="UP000288716"/>
    </source>
</evidence>
<feature type="non-terminal residue" evidence="8">
    <location>
        <position position="1"/>
    </location>
</feature>
<feature type="transmembrane region" description="Helical" evidence="6">
    <location>
        <begin position="106"/>
        <end position="129"/>
    </location>
</feature>
<keyword evidence="4 6" id="KW-1133">Transmembrane helix</keyword>
<dbReference type="InterPro" id="IPR049452">
    <property type="entry name" value="Anoctamin_TM"/>
</dbReference>
<evidence type="ECO:0000256" key="5">
    <source>
        <dbReference type="ARBA" id="ARBA00023136"/>
    </source>
</evidence>
<protein>
    <recommendedName>
        <fullName evidence="6">Anoctamin</fullName>
    </recommendedName>
</protein>
<reference evidence="8 9" key="1">
    <citation type="journal article" date="2018" name="Gigascience">
        <title>Genomes of trombidid mites reveal novel predicted allergens and laterally-transferred genes associated with secondary metabolism.</title>
        <authorList>
            <person name="Dong X."/>
            <person name="Chaisiri K."/>
            <person name="Xia D."/>
            <person name="Armstrong S.D."/>
            <person name="Fang Y."/>
            <person name="Donnelly M.J."/>
            <person name="Kadowaki T."/>
            <person name="McGarry J.W."/>
            <person name="Darby A.C."/>
            <person name="Makepeace B.L."/>
        </authorList>
    </citation>
    <scope>NUCLEOTIDE SEQUENCE [LARGE SCALE GENOMIC DNA]</scope>
    <source>
        <strain evidence="8">UoL-UT</strain>
    </source>
</reference>
<dbReference type="GO" id="GO:0005886">
    <property type="term" value="C:plasma membrane"/>
    <property type="evidence" value="ECO:0007669"/>
    <property type="project" value="TreeGrafter"/>
</dbReference>
<dbReference type="Pfam" id="PF04547">
    <property type="entry name" value="Anoctamin"/>
    <property type="match status" value="1"/>
</dbReference>
<accession>A0A443R1B5</accession>
<dbReference type="VEuPathDB" id="VectorBase:LDEU014110"/>
<comment type="caution">
    <text evidence="8">The sequence shown here is derived from an EMBL/GenBank/DDBJ whole genome shotgun (WGS) entry which is preliminary data.</text>
</comment>
<keyword evidence="9" id="KW-1185">Reference proteome</keyword>
<dbReference type="AlphaFoldDB" id="A0A443R1B5"/>
<feature type="domain" description="Anoctamin transmembrane" evidence="7">
    <location>
        <begin position="4"/>
        <end position="181"/>
    </location>
</feature>
<name>A0A443R1B5_9ACAR</name>
<evidence type="ECO:0000256" key="3">
    <source>
        <dbReference type="ARBA" id="ARBA00022692"/>
    </source>
</evidence>
<evidence type="ECO:0000259" key="7">
    <source>
        <dbReference type="Pfam" id="PF04547"/>
    </source>
</evidence>
<gene>
    <name evidence="8" type="ORF">B4U80_11234</name>
</gene>
<keyword evidence="3 6" id="KW-0812">Transmembrane</keyword>
<comment type="subcellular location">
    <subcellularLocation>
        <location evidence="1 6">Membrane</location>
        <topology evidence="1 6">Multi-pass membrane protein</topology>
    </subcellularLocation>
</comment>
<dbReference type="OrthoDB" id="6431562at2759"/>
<dbReference type="InterPro" id="IPR007632">
    <property type="entry name" value="Anoctamin"/>
</dbReference>
<dbReference type="EMBL" id="NCKV01050339">
    <property type="protein sequence ID" value="RWS09056.1"/>
    <property type="molecule type" value="Genomic_DNA"/>
</dbReference>
<comment type="similarity">
    <text evidence="2 6">Belongs to the anoctamin family.</text>
</comment>
<keyword evidence="5 6" id="KW-0472">Membrane</keyword>
<evidence type="ECO:0000313" key="8">
    <source>
        <dbReference type="EMBL" id="RWS09056.1"/>
    </source>
</evidence>
<evidence type="ECO:0000256" key="1">
    <source>
        <dbReference type="ARBA" id="ARBA00004141"/>
    </source>
</evidence>
<dbReference type="PANTHER" id="PTHR12308">
    <property type="entry name" value="ANOCTAMIN"/>
    <property type="match status" value="1"/>
</dbReference>
<evidence type="ECO:0000256" key="4">
    <source>
        <dbReference type="ARBA" id="ARBA00022989"/>
    </source>
</evidence>
<sequence length="192" mass="22095">RFISYPGDLLDNESSFATRTQEECGTGGCFVELAIQLAIIMVGKQALNAVMEMSSPWFEWCVHRWTLRKSDDSQIVNAPQWEADYLLAYWKPQALFYEYLEMVLQFGFVTIFVAAFPLAPVFALINNTLEIRLDAKKMISQMRRPVAQRVKDIGIWYRILDSIGKLSVISNALLIAFTSDFLPRLYHYSKYG</sequence>
<feature type="non-terminal residue" evidence="8">
    <location>
        <position position="192"/>
    </location>
</feature>
<evidence type="ECO:0000256" key="2">
    <source>
        <dbReference type="ARBA" id="ARBA00009671"/>
    </source>
</evidence>
<comment type="caution">
    <text evidence="6">Lacks conserved residue(s) required for the propagation of feature annotation.</text>
</comment>
<dbReference type="GO" id="GO:0005254">
    <property type="term" value="F:chloride channel activity"/>
    <property type="evidence" value="ECO:0007669"/>
    <property type="project" value="TreeGrafter"/>
</dbReference>
<dbReference type="Proteomes" id="UP000288716">
    <property type="component" value="Unassembled WGS sequence"/>
</dbReference>
<proteinExistence type="inferred from homology"/>
<dbReference type="STRING" id="299467.A0A443R1B5"/>
<evidence type="ECO:0000256" key="6">
    <source>
        <dbReference type="RuleBase" id="RU280814"/>
    </source>
</evidence>